<sequence length="297" mass="32758">MSVSLWCEEEQEDAMPRAPWDPHASGERVLGMLLRVEQRYSPSALYVSLTQRQPQQREQLAKWALEVCCESSCEERVFPLALSLLDRFLSTSLALPPSPLCLAAACVLLASKLQQSEPLGAHMLCAAAPGAFLPQSLREMERVVLATLQWDVAAITPQDFFPHLLPAPTEKGASTADAEAFLSTLRRHGDTLVAMCICDARFLGMPPSLVAAAALNSAFRGLDDRGPQLRNMPKTLAAHCRINLAVLQYYTDMIEGALSERLRAGRTQQEKQHKAEKDGDVEEERASTPTDLQEVDF</sequence>
<dbReference type="SMART" id="SM00385">
    <property type="entry name" value="CYCLIN"/>
    <property type="match status" value="1"/>
</dbReference>
<evidence type="ECO:0000313" key="6">
    <source>
        <dbReference type="Ensembl" id="ENSPKIP00000004304.1"/>
    </source>
</evidence>
<reference evidence="6" key="2">
    <citation type="submission" date="2025-09" db="UniProtKB">
        <authorList>
            <consortium name="Ensembl"/>
        </authorList>
    </citation>
    <scope>IDENTIFICATION</scope>
</reference>
<feature type="compositionally biased region" description="Basic and acidic residues" evidence="3">
    <location>
        <begin position="263"/>
        <end position="278"/>
    </location>
</feature>
<dbReference type="GeneID" id="111836806"/>
<dbReference type="InterPro" id="IPR039361">
    <property type="entry name" value="Cyclin"/>
</dbReference>
<dbReference type="SUPFAM" id="SSF47954">
    <property type="entry name" value="Cyclin-like"/>
    <property type="match status" value="2"/>
</dbReference>
<dbReference type="Gene3D" id="1.10.472.10">
    <property type="entry name" value="Cyclin-like"/>
    <property type="match status" value="2"/>
</dbReference>
<keyword evidence="1 2" id="KW-0195">Cyclin</keyword>
<dbReference type="InterPro" id="IPR006671">
    <property type="entry name" value="Cyclin_N"/>
</dbReference>
<feature type="domain" description="Cyclin-like" evidence="4">
    <location>
        <begin position="62"/>
        <end position="146"/>
    </location>
</feature>
<reference evidence="6" key="1">
    <citation type="submission" date="2025-08" db="UniProtKB">
        <authorList>
            <consortium name="Ensembl"/>
        </authorList>
    </citation>
    <scope>IDENTIFICATION</scope>
</reference>
<dbReference type="SMART" id="SM01332">
    <property type="entry name" value="Cyclin_C"/>
    <property type="match status" value="1"/>
</dbReference>
<evidence type="ECO:0000256" key="3">
    <source>
        <dbReference type="SAM" id="MobiDB-lite"/>
    </source>
</evidence>
<evidence type="ECO:0000313" key="7">
    <source>
        <dbReference type="Proteomes" id="UP000261540"/>
    </source>
</evidence>
<feature type="region of interest" description="Disordered" evidence="3">
    <location>
        <begin position="263"/>
        <end position="297"/>
    </location>
</feature>
<name>A0A3B3QEU9_9TELE</name>
<dbReference type="Ensembl" id="ENSPKIT00000028286.1">
    <property type="protein sequence ID" value="ENSPKIP00000004304.1"/>
    <property type="gene ID" value="ENSPKIG00000021467.1"/>
</dbReference>
<evidence type="ECO:0000256" key="2">
    <source>
        <dbReference type="RuleBase" id="RU000383"/>
    </source>
</evidence>
<dbReference type="Proteomes" id="UP000261540">
    <property type="component" value="Unplaced"/>
</dbReference>
<dbReference type="PANTHER" id="PTHR10177">
    <property type="entry name" value="CYCLINS"/>
    <property type="match status" value="1"/>
</dbReference>
<dbReference type="STRING" id="1676925.ENSPKIP00000004304"/>
<dbReference type="InterPro" id="IPR036915">
    <property type="entry name" value="Cyclin-like_sf"/>
</dbReference>
<organism evidence="6 7">
    <name type="scientific">Paramormyrops kingsleyae</name>
    <dbReference type="NCBI Taxonomy" id="1676925"/>
    <lineage>
        <taxon>Eukaryota</taxon>
        <taxon>Metazoa</taxon>
        <taxon>Chordata</taxon>
        <taxon>Craniata</taxon>
        <taxon>Vertebrata</taxon>
        <taxon>Euteleostomi</taxon>
        <taxon>Actinopterygii</taxon>
        <taxon>Neopterygii</taxon>
        <taxon>Teleostei</taxon>
        <taxon>Osteoglossocephala</taxon>
        <taxon>Osteoglossomorpha</taxon>
        <taxon>Osteoglossiformes</taxon>
        <taxon>Mormyridae</taxon>
        <taxon>Paramormyrops</taxon>
    </lineage>
</organism>
<dbReference type="InterPro" id="IPR004367">
    <property type="entry name" value="Cyclin_C-dom"/>
</dbReference>
<feature type="domain" description="Cyclin C-terminal" evidence="5">
    <location>
        <begin position="155"/>
        <end position="292"/>
    </location>
</feature>
<protein>
    <submittedName>
        <fullName evidence="6">Cyclin Dx</fullName>
    </submittedName>
</protein>
<evidence type="ECO:0000259" key="4">
    <source>
        <dbReference type="SMART" id="SM00385"/>
    </source>
</evidence>
<dbReference type="GeneTree" id="ENSGT00940000167404"/>
<keyword evidence="7" id="KW-1185">Reference proteome</keyword>
<evidence type="ECO:0000256" key="1">
    <source>
        <dbReference type="ARBA" id="ARBA00023127"/>
    </source>
</evidence>
<evidence type="ECO:0000259" key="5">
    <source>
        <dbReference type="SMART" id="SM01332"/>
    </source>
</evidence>
<dbReference type="Pfam" id="PF02984">
    <property type="entry name" value="Cyclin_C"/>
    <property type="match status" value="1"/>
</dbReference>
<dbReference type="CTD" id="567411"/>
<dbReference type="Pfam" id="PF00134">
    <property type="entry name" value="Cyclin_N"/>
    <property type="match status" value="1"/>
</dbReference>
<accession>A0A3B3QEU9</accession>
<dbReference type="FunFam" id="1.10.472.10:FF:000096">
    <property type="entry name" value="G1/S-specific cyclin-D3 isoform X2"/>
    <property type="match status" value="1"/>
</dbReference>
<proteinExistence type="inferred from homology"/>
<dbReference type="KEGG" id="pki:111836806"/>
<dbReference type="InterPro" id="IPR013763">
    <property type="entry name" value="Cyclin-like_dom"/>
</dbReference>
<dbReference type="AlphaFoldDB" id="A0A3B3QEU9"/>
<comment type="similarity">
    <text evidence="2">Belongs to the cyclin family.</text>
</comment>
<dbReference type="RefSeq" id="XP_023654152.1">
    <property type="nucleotide sequence ID" value="XM_023798384.2"/>
</dbReference>
<dbReference type="OrthoDB" id="306099at2759"/>